<feature type="transmembrane region" description="Helical" evidence="8">
    <location>
        <begin position="105"/>
        <end position="123"/>
    </location>
</feature>
<keyword evidence="3" id="KW-0813">Transport</keyword>
<sequence>MTATVLRSGSRLSMRVRRRSVVVVTAALLAVVVVGVLALTLGTTGIAPARLLPVMFGAGEGRETIVYGVLRGPRLFVGIAAGAAFGVAGALLQTVTRNPLGSPDVIGLTGGASAGAAAVALVWPGVLPVPLGALLGALVAVGLVWLGSGRGFASPSRMLIVGIGVAAMSLAFVQYALTQARVEAATILATYLNGSLQSRSWDHAAIIWVAIAVLLPLTLLLSRRLQLLEMGDELADALGARSTQARSWAVLASIALCTAAVSVVGPVAFIALTAPQIARRLTRAAGPNLVASAALGAVLLVLADLLTQQLPIGVQLPVGIMTAAIGGIYLGWLLVLEWKKGTL</sequence>
<dbReference type="InterPro" id="IPR037294">
    <property type="entry name" value="ABC_BtuC-like"/>
</dbReference>
<feature type="transmembrane region" description="Helical" evidence="8">
    <location>
        <begin position="21"/>
        <end position="47"/>
    </location>
</feature>
<evidence type="ECO:0000256" key="7">
    <source>
        <dbReference type="ARBA" id="ARBA00023136"/>
    </source>
</evidence>
<feature type="transmembrane region" description="Helical" evidence="8">
    <location>
        <begin position="75"/>
        <end position="93"/>
    </location>
</feature>
<reference evidence="9 10" key="1">
    <citation type="submission" date="2019-06" db="EMBL/GenBank/DDBJ databases">
        <title>Sequencing the genomes of 1000 actinobacteria strains.</title>
        <authorList>
            <person name="Klenk H.-P."/>
        </authorList>
    </citation>
    <scope>NUCLEOTIDE SEQUENCE [LARGE SCALE GENOMIC DNA]</scope>
    <source>
        <strain evidence="9 10">DSM 26477</strain>
    </source>
</reference>
<organism evidence="9 10">
    <name type="scientific">Homoserinimonas aerilata</name>
    <dbReference type="NCBI Taxonomy" id="1162970"/>
    <lineage>
        <taxon>Bacteria</taxon>
        <taxon>Bacillati</taxon>
        <taxon>Actinomycetota</taxon>
        <taxon>Actinomycetes</taxon>
        <taxon>Micrococcales</taxon>
        <taxon>Microbacteriaceae</taxon>
        <taxon>Homoserinimonas</taxon>
    </lineage>
</organism>
<evidence type="ECO:0000256" key="6">
    <source>
        <dbReference type="ARBA" id="ARBA00022989"/>
    </source>
</evidence>
<feature type="transmembrane region" description="Helical" evidence="8">
    <location>
        <begin position="318"/>
        <end position="336"/>
    </location>
</feature>
<dbReference type="GO" id="GO:0022857">
    <property type="term" value="F:transmembrane transporter activity"/>
    <property type="evidence" value="ECO:0007669"/>
    <property type="project" value="InterPro"/>
</dbReference>
<keyword evidence="5 8" id="KW-0812">Transmembrane</keyword>
<comment type="caution">
    <text evidence="9">The sequence shown here is derived from an EMBL/GenBank/DDBJ whole genome shotgun (WGS) entry which is preliminary data.</text>
</comment>
<feature type="transmembrane region" description="Helical" evidence="8">
    <location>
        <begin position="248"/>
        <end position="272"/>
    </location>
</feature>
<gene>
    <name evidence="9" type="ORF">FB562_1816</name>
</gene>
<keyword evidence="10" id="KW-1185">Reference proteome</keyword>
<feature type="transmembrane region" description="Helical" evidence="8">
    <location>
        <begin position="203"/>
        <end position="221"/>
    </location>
</feature>
<dbReference type="EMBL" id="VFOM01000001">
    <property type="protein sequence ID" value="TQL48718.1"/>
    <property type="molecule type" value="Genomic_DNA"/>
</dbReference>
<evidence type="ECO:0000256" key="8">
    <source>
        <dbReference type="SAM" id="Phobius"/>
    </source>
</evidence>
<name>A0A542YKV7_9MICO</name>
<comment type="similarity">
    <text evidence="2">Belongs to the binding-protein-dependent transport system permease family. FecCD subfamily.</text>
</comment>
<evidence type="ECO:0000256" key="2">
    <source>
        <dbReference type="ARBA" id="ARBA00007935"/>
    </source>
</evidence>
<keyword evidence="4" id="KW-1003">Cell membrane</keyword>
<evidence type="ECO:0000313" key="10">
    <source>
        <dbReference type="Proteomes" id="UP000317998"/>
    </source>
</evidence>
<feature type="transmembrane region" description="Helical" evidence="8">
    <location>
        <begin position="158"/>
        <end position="177"/>
    </location>
</feature>
<dbReference type="AlphaFoldDB" id="A0A542YKV7"/>
<evidence type="ECO:0000256" key="1">
    <source>
        <dbReference type="ARBA" id="ARBA00004651"/>
    </source>
</evidence>
<keyword evidence="6 8" id="KW-1133">Transmembrane helix</keyword>
<dbReference type="SUPFAM" id="SSF81345">
    <property type="entry name" value="ABC transporter involved in vitamin B12 uptake, BtuC"/>
    <property type="match status" value="1"/>
</dbReference>
<accession>A0A542YKV7</accession>
<proteinExistence type="inferred from homology"/>
<dbReference type="PANTHER" id="PTHR30472">
    <property type="entry name" value="FERRIC ENTEROBACTIN TRANSPORT SYSTEM PERMEASE PROTEIN"/>
    <property type="match status" value="1"/>
</dbReference>
<feature type="transmembrane region" description="Helical" evidence="8">
    <location>
        <begin position="284"/>
        <end position="306"/>
    </location>
</feature>
<dbReference type="PANTHER" id="PTHR30472:SF24">
    <property type="entry name" value="FERRIC ENTEROBACTIN TRANSPORT SYSTEM PERMEASE PROTEIN FEPG"/>
    <property type="match status" value="1"/>
</dbReference>
<dbReference type="OrthoDB" id="4455417at2"/>
<feature type="transmembrane region" description="Helical" evidence="8">
    <location>
        <begin position="129"/>
        <end position="146"/>
    </location>
</feature>
<evidence type="ECO:0000313" key="9">
    <source>
        <dbReference type="EMBL" id="TQL48718.1"/>
    </source>
</evidence>
<comment type="subcellular location">
    <subcellularLocation>
        <location evidence="1">Cell membrane</location>
        <topology evidence="1">Multi-pass membrane protein</topology>
    </subcellularLocation>
</comment>
<dbReference type="RefSeq" id="WP_141880794.1">
    <property type="nucleotide sequence ID" value="NZ_VFOM01000001.1"/>
</dbReference>
<dbReference type="Proteomes" id="UP000317998">
    <property type="component" value="Unassembled WGS sequence"/>
</dbReference>
<dbReference type="GO" id="GO:0033214">
    <property type="term" value="P:siderophore-iron import into cell"/>
    <property type="evidence" value="ECO:0007669"/>
    <property type="project" value="TreeGrafter"/>
</dbReference>
<dbReference type="Pfam" id="PF01032">
    <property type="entry name" value="FecCD"/>
    <property type="match status" value="1"/>
</dbReference>
<dbReference type="GO" id="GO:0005886">
    <property type="term" value="C:plasma membrane"/>
    <property type="evidence" value="ECO:0007669"/>
    <property type="project" value="UniProtKB-SubCell"/>
</dbReference>
<protein>
    <submittedName>
        <fullName evidence="9">Iron complex transport system permease protein</fullName>
    </submittedName>
</protein>
<keyword evidence="7 8" id="KW-0472">Membrane</keyword>
<dbReference type="InterPro" id="IPR000522">
    <property type="entry name" value="ABC_transptr_permease_BtuC"/>
</dbReference>
<dbReference type="Gene3D" id="1.10.3470.10">
    <property type="entry name" value="ABC transporter involved in vitamin B12 uptake, BtuC"/>
    <property type="match status" value="1"/>
</dbReference>
<evidence type="ECO:0000256" key="4">
    <source>
        <dbReference type="ARBA" id="ARBA00022475"/>
    </source>
</evidence>
<evidence type="ECO:0000256" key="3">
    <source>
        <dbReference type="ARBA" id="ARBA00022448"/>
    </source>
</evidence>
<evidence type="ECO:0000256" key="5">
    <source>
        <dbReference type="ARBA" id="ARBA00022692"/>
    </source>
</evidence>